<keyword evidence="9" id="KW-0805">Transcription regulation</keyword>
<feature type="transmembrane region" description="Helical" evidence="13">
    <location>
        <begin position="788"/>
        <end position="812"/>
    </location>
</feature>
<dbReference type="Pfam" id="PF00072">
    <property type="entry name" value="Response_reg"/>
    <property type="match status" value="1"/>
</dbReference>
<evidence type="ECO:0000256" key="7">
    <source>
        <dbReference type="ARBA" id="ARBA00022840"/>
    </source>
</evidence>
<keyword evidence="10" id="KW-0804">Transcription</keyword>
<dbReference type="InterPro" id="IPR011047">
    <property type="entry name" value="Quinoprotein_ADH-like_sf"/>
</dbReference>
<feature type="compositionally biased region" description="Basic and acidic residues" evidence="12">
    <location>
        <begin position="1348"/>
        <end position="1359"/>
    </location>
</feature>
<dbReference type="PROSITE" id="PS50109">
    <property type="entry name" value="HIS_KIN"/>
    <property type="match status" value="1"/>
</dbReference>
<dbReference type="SUPFAM" id="SSF52172">
    <property type="entry name" value="CheY-like"/>
    <property type="match status" value="1"/>
</dbReference>
<dbReference type="InterPro" id="IPR036097">
    <property type="entry name" value="HisK_dim/P_sf"/>
</dbReference>
<dbReference type="PANTHER" id="PTHR43547:SF2">
    <property type="entry name" value="HYBRID SIGNAL TRANSDUCTION HISTIDINE KINASE C"/>
    <property type="match status" value="1"/>
</dbReference>
<dbReference type="GO" id="GO:0003700">
    <property type="term" value="F:DNA-binding transcription factor activity"/>
    <property type="evidence" value="ECO:0007669"/>
    <property type="project" value="InterPro"/>
</dbReference>
<evidence type="ECO:0000256" key="11">
    <source>
        <dbReference type="PROSITE-ProRule" id="PRU00169"/>
    </source>
</evidence>
<evidence type="ECO:0000256" key="10">
    <source>
        <dbReference type="ARBA" id="ARBA00023163"/>
    </source>
</evidence>
<dbReference type="SMART" id="SM00448">
    <property type="entry name" value="REC"/>
    <property type="match status" value="1"/>
</dbReference>
<dbReference type="Pfam" id="PF02518">
    <property type="entry name" value="HATPase_c"/>
    <property type="match status" value="1"/>
</dbReference>
<dbReference type="PROSITE" id="PS50110">
    <property type="entry name" value="RESPONSE_REGULATORY"/>
    <property type="match status" value="1"/>
</dbReference>
<dbReference type="PANTHER" id="PTHR43547">
    <property type="entry name" value="TWO-COMPONENT HISTIDINE KINASE"/>
    <property type="match status" value="1"/>
</dbReference>
<dbReference type="Gene3D" id="1.10.10.60">
    <property type="entry name" value="Homeodomain-like"/>
    <property type="match status" value="1"/>
</dbReference>
<accession>A0AAX1N453</accession>
<dbReference type="InterPro" id="IPR011123">
    <property type="entry name" value="Y_Y_Y"/>
</dbReference>
<dbReference type="InterPro" id="IPR004358">
    <property type="entry name" value="Sig_transdc_His_kin-like_C"/>
</dbReference>
<dbReference type="InterPro" id="IPR036890">
    <property type="entry name" value="HATPase_C_sf"/>
</dbReference>
<dbReference type="GO" id="GO:0005524">
    <property type="term" value="F:ATP binding"/>
    <property type="evidence" value="ECO:0007669"/>
    <property type="project" value="UniProtKB-KW"/>
</dbReference>
<comment type="catalytic activity">
    <reaction evidence="1">
        <text>ATP + protein L-histidine = ADP + protein N-phospho-L-histidine.</text>
        <dbReference type="EC" id="2.7.13.3"/>
    </reaction>
</comment>
<evidence type="ECO:0000259" key="15">
    <source>
        <dbReference type="PROSITE" id="PS50109"/>
    </source>
</evidence>
<evidence type="ECO:0000313" key="17">
    <source>
        <dbReference type="EMBL" id="QWG02232.1"/>
    </source>
</evidence>
<keyword evidence="13" id="KW-0472">Membrane</keyword>
<dbReference type="Pfam" id="PF00512">
    <property type="entry name" value="HisKA"/>
    <property type="match status" value="1"/>
</dbReference>
<dbReference type="InterPro" id="IPR009057">
    <property type="entry name" value="Homeodomain-like_sf"/>
</dbReference>
<evidence type="ECO:0000256" key="6">
    <source>
        <dbReference type="ARBA" id="ARBA00022777"/>
    </source>
</evidence>
<dbReference type="CDD" id="cd17574">
    <property type="entry name" value="REC_OmpR"/>
    <property type="match status" value="1"/>
</dbReference>
<dbReference type="PRINTS" id="PR00344">
    <property type="entry name" value="BCTRLSENSOR"/>
</dbReference>
<dbReference type="EMBL" id="CP076132">
    <property type="protein sequence ID" value="QWG02232.1"/>
    <property type="molecule type" value="Genomic_DNA"/>
</dbReference>
<dbReference type="SUPFAM" id="SSF46689">
    <property type="entry name" value="Homeodomain-like"/>
    <property type="match status" value="1"/>
</dbReference>
<dbReference type="InterPro" id="IPR003594">
    <property type="entry name" value="HATPase_dom"/>
</dbReference>
<feature type="domain" description="HTH araC/xylS-type" evidence="14">
    <location>
        <begin position="1248"/>
        <end position="1347"/>
    </location>
</feature>
<dbReference type="SMART" id="SM00388">
    <property type="entry name" value="HisKA"/>
    <property type="match status" value="1"/>
</dbReference>
<evidence type="ECO:0000313" key="18">
    <source>
        <dbReference type="Proteomes" id="UP000678679"/>
    </source>
</evidence>
<dbReference type="FunFam" id="1.10.287.130:FF:000045">
    <property type="entry name" value="Two-component system sensor histidine kinase/response regulator"/>
    <property type="match status" value="1"/>
</dbReference>
<dbReference type="RefSeq" id="WP_169664831.1">
    <property type="nucleotide sequence ID" value="NZ_CP076132.1"/>
</dbReference>
<evidence type="ECO:0000256" key="4">
    <source>
        <dbReference type="ARBA" id="ARBA00022679"/>
    </source>
</evidence>
<organism evidence="17 18">
    <name type="scientific">Flammeovirga yaeyamensis</name>
    <dbReference type="NCBI Taxonomy" id="367791"/>
    <lineage>
        <taxon>Bacteria</taxon>
        <taxon>Pseudomonadati</taxon>
        <taxon>Bacteroidota</taxon>
        <taxon>Cytophagia</taxon>
        <taxon>Cytophagales</taxon>
        <taxon>Flammeovirgaceae</taxon>
        <taxon>Flammeovirga</taxon>
    </lineage>
</organism>
<dbReference type="GO" id="GO:0043565">
    <property type="term" value="F:sequence-specific DNA binding"/>
    <property type="evidence" value="ECO:0007669"/>
    <property type="project" value="InterPro"/>
</dbReference>
<protein>
    <recommendedName>
        <fullName evidence="2">histidine kinase</fullName>
        <ecNumber evidence="2">2.7.13.3</ecNumber>
    </recommendedName>
</protein>
<dbReference type="Gene3D" id="3.40.50.2300">
    <property type="match status" value="1"/>
</dbReference>
<dbReference type="InterPro" id="IPR011110">
    <property type="entry name" value="Reg_prop"/>
</dbReference>
<feature type="domain" description="Histidine kinase" evidence="15">
    <location>
        <begin position="845"/>
        <end position="1063"/>
    </location>
</feature>
<dbReference type="InterPro" id="IPR005467">
    <property type="entry name" value="His_kinase_dom"/>
</dbReference>
<dbReference type="SUPFAM" id="SSF50998">
    <property type="entry name" value="Quinoprotein alcohol dehydrogenase-like"/>
    <property type="match status" value="1"/>
</dbReference>
<evidence type="ECO:0000256" key="9">
    <source>
        <dbReference type="ARBA" id="ARBA00023015"/>
    </source>
</evidence>
<feature type="domain" description="Response regulatory" evidence="16">
    <location>
        <begin position="1101"/>
        <end position="1216"/>
    </location>
</feature>
<dbReference type="InterPro" id="IPR018060">
    <property type="entry name" value="HTH_AraC"/>
</dbReference>
<dbReference type="KEGG" id="fya:KMW28_01220"/>
<reference evidence="17 18" key="1">
    <citation type="submission" date="2021-05" db="EMBL/GenBank/DDBJ databases">
        <title>Comparative genomic studies on the polysaccharide-degrading batcterial strains of the Flammeovirga genus.</title>
        <authorList>
            <person name="Zewei F."/>
            <person name="Zheng Z."/>
            <person name="Yu L."/>
            <person name="Ruyue G."/>
            <person name="Yanhong M."/>
            <person name="Yuanyuan C."/>
            <person name="Jingyan G."/>
            <person name="Wenjun H."/>
        </authorList>
    </citation>
    <scope>NUCLEOTIDE SEQUENCE [LARGE SCALE GENOMIC DNA]</scope>
    <source>
        <strain evidence="17 18">NBRC:100898</strain>
    </source>
</reference>
<dbReference type="Gene3D" id="2.60.40.10">
    <property type="entry name" value="Immunoglobulins"/>
    <property type="match status" value="1"/>
</dbReference>
<dbReference type="SUPFAM" id="SSF55874">
    <property type="entry name" value="ATPase domain of HSP90 chaperone/DNA topoisomerase II/histidine kinase"/>
    <property type="match status" value="1"/>
</dbReference>
<evidence type="ECO:0000256" key="1">
    <source>
        <dbReference type="ARBA" id="ARBA00000085"/>
    </source>
</evidence>
<keyword evidence="5" id="KW-0547">Nucleotide-binding</keyword>
<evidence type="ECO:0000256" key="13">
    <source>
        <dbReference type="SAM" id="Phobius"/>
    </source>
</evidence>
<dbReference type="InterPro" id="IPR015943">
    <property type="entry name" value="WD40/YVTN_repeat-like_dom_sf"/>
</dbReference>
<proteinExistence type="predicted"/>
<dbReference type="Gene3D" id="3.30.565.10">
    <property type="entry name" value="Histidine kinase-like ATPase, C-terminal domain"/>
    <property type="match status" value="1"/>
</dbReference>
<dbReference type="CDD" id="cd00082">
    <property type="entry name" value="HisKA"/>
    <property type="match status" value="1"/>
</dbReference>
<dbReference type="InterPro" id="IPR003661">
    <property type="entry name" value="HisK_dim/P_dom"/>
</dbReference>
<dbReference type="PROSITE" id="PS01124">
    <property type="entry name" value="HTH_ARAC_FAMILY_2"/>
    <property type="match status" value="1"/>
</dbReference>
<keyword evidence="7" id="KW-0067">ATP-binding</keyword>
<keyword evidence="3 11" id="KW-0597">Phosphoprotein</keyword>
<evidence type="ECO:0000256" key="12">
    <source>
        <dbReference type="SAM" id="MobiDB-lite"/>
    </source>
</evidence>
<gene>
    <name evidence="17" type="ORF">KMW28_01220</name>
</gene>
<feature type="modified residue" description="4-aspartylphosphate" evidence="11">
    <location>
        <position position="1149"/>
    </location>
</feature>
<dbReference type="EC" id="2.7.13.3" evidence="2"/>
<keyword evidence="4" id="KW-0808">Transferase</keyword>
<dbReference type="CDD" id="cd00075">
    <property type="entry name" value="HATPase"/>
    <property type="match status" value="1"/>
</dbReference>
<dbReference type="Pfam" id="PF07495">
    <property type="entry name" value="Y_Y_Y"/>
    <property type="match status" value="1"/>
</dbReference>
<dbReference type="InterPro" id="IPR011006">
    <property type="entry name" value="CheY-like_superfamily"/>
</dbReference>
<evidence type="ECO:0000256" key="8">
    <source>
        <dbReference type="ARBA" id="ARBA00023012"/>
    </source>
</evidence>
<keyword evidence="8" id="KW-0902">Two-component regulatory system</keyword>
<name>A0AAX1N453_9BACT</name>
<evidence type="ECO:0000256" key="2">
    <source>
        <dbReference type="ARBA" id="ARBA00012438"/>
    </source>
</evidence>
<feature type="region of interest" description="Disordered" evidence="12">
    <location>
        <begin position="1340"/>
        <end position="1359"/>
    </location>
</feature>
<dbReference type="Proteomes" id="UP000678679">
    <property type="component" value="Chromosome 1"/>
</dbReference>
<dbReference type="SMART" id="SM00387">
    <property type="entry name" value="HATPase_c"/>
    <property type="match status" value="1"/>
</dbReference>
<dbReference type="GO" id="GO:0000155">
    <property type="term" value="F:phosphorelay sensor kinase activity"/>
    <property type="evidence" value="ECO:0007669"/>
    <property type="project" value="InterPro"/>
</dbReference>
<keyword evidence="13" id="KW-0812">Transmembrane</keyword>
<dbReference type="Pfam" id="PF12833">
    <property type="entry name" value="HTH_18"/>
    <property type="match status" value="1"/>
</dbReference>
<evidence type="ECO:0000256" key="3">
    <source>
        <dbReference type="ARBA" id="ARBA00022553"/>
    </source>
</evidence>
<dbReference type="Pfam" id="PF07494">
    <property type="entry name" value="Reg_prop"/>
    <property type="match status" value="2"/>
</dbReference>
<dbReference type="InterPro" id="IPR001789">
    <property type="entry name" value="Sig_transdc_resp-reg_receiver"/>
</dbReference>
<dbReference type="FunFam" id="3.30.565.10:FF:000037">
    <property type="entry name" value="Hybrid sensor histidine kinase/response regulator"/>
    <property type="match status" value="1"/>
</dbReference>
<keyword evidence="6" id="KW-0418">Kinase</keyword>
<sequence length="1359" mass="155892">MLANSTHELNYQIKKVSDISQLDIRDVFKDSKGFLWLATSDGLVRYNGLDSKVYRVSKSDNAIGSNMTRKIAEDKWGNIWVSTFGKGLSKLDIKKERFVNYTMDSESDYKIETNDISSFLIDGQTIWIGNWDKLIRIQLDDHHDKIIHQSSILLSEIDSSRHQVVIQKIFKGKDNHIWLGLNSGLFKMKNNHQDLHQIDYDKTPGNVSDMTYCDSTMITSGEFISSVVNHSGGFRLRGLTANSAHTIAYKDGILWVGNRKGVFAYKVQKYQFLTLIKHYKTTSNNGRSYHPVTSIILDDEKVWVATTGGGVYCISPPSQLFEHYQQTNKKSLFDDHIKAIFEDSKQNLWIGTEVGGLNYLINENNYNYENGFGQISIKNYPDENNRVYAIAEQHLPQSELRKRLLWLGTTFPTFLIALDPNTMELLPQSPFAKKLGFVFDIEIQNDSIMWVGTYNEGLWRIKTDQNGEILSAQKFDSNPKNGGLTSDIIRSILIDKNGNLLVGTDKGLNVIFADELEKHHPKVFNYKEGKTVVDLSNEYLLKIFEAEDGKIWMGTIGGGLIYFDEIKDKKIRFNSITLEDGLSSNSIKSIEEDSEGNLWLSSNHGLIKYQPRSNQFVNYVQSDGLQANEFEDLVSFTRKDGQMLFGGVNGLNAFYPDQIVSDTRRPQIYFSELQILNETIVPNTKYEHQVILENSIEHTKEIYLKHDQNSFSLSFEAFQFNNHHKVKFRYFLEGFDEEWTPTRNNSRQAKYTNIPSGTYTLKVNAANSEEAWSDQTITLKIYISKHPLLSNVAIGIYIISFVLICSLIFTIYNRIRKQKKEVFIAELEKKNAEDAAQSKLRFFTNISHEFRTPLTLITIPIDRLINGAQLTEEDKKHQLKIIKYNADLMLRLVNQILDFRKLEQNKIQLSMQLMDSIRFVKNIFDGFQPLAESKEIQLYFKANVEELMMSFDPDCLEKIINNLLSNALKFTPKNGEVTLEMESLENKLSIRVTDNGIGIAEDDQKQLFKRYFQRTNKNMLFRGGTGIGLNLIKNLVDLHNGRIEVESKKDEGTTFKVLLPKINEGTLDLELKKEEDTGDFSSPFSIEKVQNILQPTQKKYTFLIVEDNEELREVVVSLFSEYHQVIEAEDGQQGYEKCIIHQPDLVISDVMMPNMNGLEMLHTIKNDIKVSHIPIVLLTAKSTNENKVEGLIEGADAYVSKPFDQNVLYSIVFSILKNRERLIEKFDKEIKINPSLISKTPPDVEFLEKVLSIIENHLDNTEFNVDKLSVEYGLSRNHLNKKIKALTGETAIAFIRNVRLKHAAELFRNGNTNISEVTWQVGYTDLGTFRKRFKEKFGVSPSEFAQEATRKESPLKKEN</sequence>
<evidence type="ECO:0000259" key="14">
    <source>
        <dbReference type="PROSITE" id="PS01124"/>
    </source>
</evidence>
<evidence type="ECO:0000256" key="5">
    <source>
        <dbReference type="ARBA" id="ARBA00022741"/>
    </source>
</evidence>
<dbReference type="SUPFAM" id="SSF47384">
    <property type="entry name" value="Homodimeric domain of signal transducing histidine kinase"/>
    <property type="match status" value="1"/>
</dbReference>
<evidence type="ECO:0000259" key="16">
    <source>
        <dbReference type="PROSITE" id="PS50110"/>
    </source>
</evidence>
<dbReference type="Gene3D" id="2.130.10.10">
    <property type="entry name" value="YVTN repeat-like/Quinoprotein amine dehydrogenase"/>
    <property type="match status" value="2"/>
</dbReference>
<dbReference type="SUPFAM" id="SSF63829">
    <property type="entry name" value="Calcium-dependent phosphotriesterase"/>
    <property type="match status" value="1"/>
</dbReference>
<dbReference type="SMART" id="SM00342">
    <property type="entry name" value="HTH_ARAC"/>
    <property type="match status" value="1"/>
</dbReference>
<keyword evidence="13" id="KW-1133">Transmembrane helix</keyword>
<dbReference type="InterPro" id="IPR013783">
    <property type="entry name" value="Ig-like_fold"/>
</dbReference>
<dbReference type="Gene3D" id="1.10.287.130">
    <property type="match status" value="1"/>
</dbReference>
<keyword evidence="18" id="KW-1185">Reference proteome</keyword>